<dbReference type="EMBL" id="LUKY01000033">
    <property type="protein sequence ID" value="OIZ94391.1"/>
    <property type="molecule type" value="Genomic_DNA"/>
</dbReference>
<sequence length="103" mass="11831">MKKPSLQFKKDHYVLTGALNIHTVPGIWQFSQNTLKKDKALLLTFNLEQVTQSDSSGVALLITWTRMLKQRDQKIRFVALPTQMLAIIRVSNLEKILPINRSL</sequence>
<evidence type="ECO:0000259" key="1">
    <source>
        <dbReference type="PROSITE" id="PS50801"/>
    </source>
</evidence>
<dbReference type="InterPro" id="IPR052746">
    <property type="entry name" value="MlaB_ABC_Transporter"/>
</dbReference>
<dbReference type="PANTHER" id="PTHR35849:SF1">
    <property type="entry name" value="INTERMEMBRANE PHOSPHOLIPID TRANSPORT SYSTEM BINDING PROTEIN MLAB"/>
    <property type="match status" value="1"/>
</dbReference>
<organism evidence="2 3">
    <name type="scientific">Candidatus Rickettsiella isopodorum</name>
    <dbReference type="NCBI Taxonomy" id="1225476"/>
    <lineage>
        <taxon>Bacteria</taxon>
        <taxon>Pseudomonadati</taxon>
        <taxon>Pseudomonadota</taxon>
        <taxon>Gammaproteobacteria</taxon>
        <taxon>Legionellales</taxon>
        <taxon>Coxiellaceae</taxon>
        <taxon>Rickettsiella</taxon>
    </lineage>
</organism>
<dbReference type="InterPro" id="IPR058548">
    <property type="entry name" value="MlaB-like_STAS"/>
</dbReference>
<dbReference type="STRING" id="1225476.A1D18_06020"/>
<proteinExistence type="predicted"/>
<evidence type="ECO:0000313" key="3">
    <source>
        <dbReference type="Proteomes" id="UP000183924"/>
    </source>
</evidence>
<reference evidence="2 3" key="1">
    <citation type="submission" date="2016-03" db="EMBL/GenBank/DDBJ databases">
        <title>Comparative genomics of Rickettsiella.</title>
        <authorList>
            <person name="Chandler C."/>
            <person name="Wang Y."/>
        </authorList>
    </citation>
    <scope>NUCLEOTIDE SEQUENCE [LARGE SCALE GENOMIC DNA]</scope>
    <source>
        <strain evidence="2 3">RCFS May 2013</strain>
    </source>
</reference>
<dbReference type="OrthoDB" id="5297990at2"/>
<dbReference type="InterPro" id="IPR002645">
    <property type="entry name" value="STAS_dom"/>
</dbReference>
<feature type="domain" description="STAS" evidence="1">
    <location>
        <begin position="15"/>
        <end position="103"/>
    </location>
</feature>
<comment type="caution">
    <text evidence="2">The sequence shown here is derived from an EMBL/GenBank/DDBJ whole genome shotgun (WGS) entry which is preliminary data.</text>
</comment>
<dbReference type="Proteomes" id="UP000183924">
    <property type="component" value="Unassembled WGS sequence"/>
</dbReference>
<dbReference type="CDD" id="cd07043">
    <property type="entry name" value="STAS_anti-anti-sigma_factors"/>
    <property type="match status" value="1"/>
</dbReference>
<name>A0A1J8PAI4_9COXI</name>
<dbReference type="PANTHER" id="PTHR35849">
    <property type="entry name" value="BLR2341 PROTEIN"/>
    <property type="match status" value="1"/>
</dbReference>
<accession>A0A1J8PAI4</accession>
<dbReference type="RefSeq" id="WP_071662880.1">
    <property type="nucleotide sequence ID" value="NZ_LUKY01000033.1"/>
</dbReference>
<dbReference type="Pfam" id="PF13466">
    <property type="entry name" value="STAS_2"/>
    <property type="match status" value="1"/>
</dbReference>
<dbReference type="SUPFAM" id="SSF52091">
    <property type="entry name" value="SpoIIaa-like"/>
    <property type="match status" value="1"/>
</dbReference>
<protein>
    <recommendedName>
        <fullName evidence="1">STAS domain-containing protein</fullName>
    </recommendedName>
</protein>
<dbReference type="PROSITE" id="PS50801">
    <property type="entry name" value="STAS"/>
    <property type="match status" value="1"/>
</dbReference>
<dbReference type="AlphaFoldDB" id="A0A1J8PAI4"/>
<dbReference type="Gene3D" id="3.30.750.24">
    <property type="entry name" value="STAS domain"/>
    <property type="match status" value="1"/>
</dbReference>
<keyword evidence="3" id="KW-1185">Reference proteome</keyword>
<evidence type="ECO:0000313" key="2">
    <source>
        <dbReference type="EMBL" id="OIZ94391.1"/>
    </source>
</evidence>
<gene>
    <name evidence="2" type="ORF">A1D18_06020</name>
</gene>
<dbReference type="InterPro" id="IPR036513">
    <property type="entry name" value="STAS_dom_sf"/>
</dbReference>